<feature type="transmembrane region" description="Helical" evidence="1">
    <location>
        <begin position="54"/>
        <end position="77"/>
    </location>
</feature>
<protein>
    <submittedName>
        <fullName evidence="2">DUF2269 domain-containing protein</fullName>
    </submittedName>
</protein>
<reference evidence="2 3" key="1">
    <citation type="submission" date="2023-05" db="EMBL/GenBank/DDBJ databases">
        <title>Corynebacterium suedekumii sp. nov. and Corynebacterium breve sp. nov. isolated from raw cow's milk.</title>
        <authorList>
            <person name="Baer M.K."/>
            <person name="Mehl L."/>
            <person name="Hellmuth R."/>
            <person name="Marke G."/>
            <person name="Lipski A."/>
        </authorList>
    </citation>
    <scope>NUCLEOTIDE SEQUENCE [LARGE SCALE GENOMIC DNA]</scope>
    <source>
        <strain evidence="2 3">R4</strain>
    </source>
</reference>
<keyword evidence="1" id="KW-0812">Transmembrane</keyword>
<dbReference type="RefSeq" id="WP_284826235.1">
    <property type="nucleotide sequence ID" value="NZ_CP126969.1"/>
</dbReference>
<dbReference type="Proteomes" id="UP001225598">
    <property type="component" value="Chromosome"/>
</dbReference>
<evidence type="ECO:0000313" key="2">
    <source>
        <dbReference type="EMBL" id="WIM68598.1"/>
    </source>
</evidence>
<gene>
    <name evidence="2" type="ORF">QP027_04180</name>
</gene>
<feature type="transmembrane region" description="Helical" evidence="1">
    <location>
        <begin position="83"/>
        <end position="102"/>
    </location>
</feature>
<keyword evidence="3" id="KW-1185">Reference proteome</keyword>
<organism evidence="2 3">
    <name type="scientific">Corynebacterium breve</name>
    <dbReference type="NCBI Taxonomy" id="3049799"/>
    <lineage>
        <taxon>Bacteria</taxon>
        <taxon>Bacillati</taxon>
        <taxon>Actinomycetota</taxon>
        <taxon>Actinomycetes</taxon>
        <taxon>Mycobacteriales</taxon>
        <taxon>Corynebacteriaceae</taxon>
        <taxon>Corynebacterium</taxon>
    </lineage>
</organism>
<proteinExistence type="predicted"/>
<evidence type="ECO:0000313" key="3">
    <source>
        <dbReference type="Proteomes" id="UP001225598"/>
    </source>
</evidence>
<name>A0ABY8VK42_9CORY</name>
<feature type="transmembrane region" description="Helical" evidence="1">
    <location>
        <begin position="136"/>
        <end position="156"/>
    </location>
</feature>
<accession>A0ABY8VK42</accession>
<sequence>MVSFLIFLHVVSAIILLGPVMVATSIFPRQADEARAGDQRAAGRAQLLGRISSTYGVISALVPLLGATVLFAGWAQFKTQGQFHASLVLAVIAWAILIALVIPQQKKMLGTLNLLPVDDVDPEHDQVKDWDKSKKMATIGAGIFNLLWVIMLILMFI</sequence>
<evidence type="ECO:0000256" key="1">
    <source>
        <dbReference type="SAM" id="Phobius"/>
    </source>
</evidence>
<feature type="transmembrane region" description="Helical" evidence="1">
    <location>
        <begin position="6"/>
        <end position="27"/>
    </location>
</feature>
<dbReference type="EMBL" id="CP126969">
    <property type="protein sequence ID" value="WIM68598.1"/>
    <property type="molecule type" value="Genomic_DNA"/>
</dbReference>
<keyword evidence="1" id="KW-0472">Membrane</keyword>
<keyword evidence="1" id="KW-1133">Transmembrane helix</keyword>